<reference evidence="2" key="1">
    <citation type="submission" date="2018-05" db="EMBL/GenBank/DDBJ databases">
        <authorList>
            <person name="Lanie J.A."/>
            <person name="Ng W.-L."/>
            <person name="Kazmierczak K.M."/>
            <person name="Andrzejewski T.M."/>
            <person name="Davidsen T.M."/>
            <person name="Wayne K.J."/>
            <person name="Tettelin H."/>
            <person name="Glass J.I."/>
            <person name="Rusch D."/>
            <person name="Podicherti R."/>
            <person name="Tsui H.-C.T."/>
            <person name="Winkler M.E."/>
        </authorList>
    </citation>
    <scope>NUCLEOTIDE SEQUENCE</scope>
</reference>
<feature type="non-terminal residue" evidence="2">
    <location>
        <position position="1"/>
    </location>
</feature>
<dbReference type="InterPro" id="IPR022655">
    <property type="entry name" value="DUF1553"/>
</dbReference>
<proteinExistence type="predicted"/>
<dbReference type="Pfam" id="PF07587">
    <property type="entry name" value="PSD1"/>
    <property type="match status" value="1"/>
</dbReference>
<name>A0A382S1G6_9ZZZZ</name>
<feature type="domain" description="DUF1553" evidence="1">
    <location>
        <begin position="2"/>
        <end position="162"/>
    </location>
</feature>
<dbReference type="AlphaFoldDB" id="A0A382S1G6"/>
<feature type="non-terminal residue" evidence="2">
    <location>
        <position position="315"/>
    </location>
</feature>
<dbReference type="EMBL" id="UINC01125704">
    <property type="protein sequence ID" value="SVD03713.1"/>
    <property type="molecule type" value="Genomic_DNA"/>
</dbReference>
<sequence length="315" mass="34949">GNELVWRQNLRRLEAEAIRDAILKISNSLNTAMGGRGFYPNFSGEVIAGASKPGRGWGYSGADEQARRSIYAFVKRTMMVPFLEVFDYTGTEGSIGARAVTTVAPQALTLLNSEFVSVQAGKLASELLGNNSADMSALVNSLFRRTLARDATPEEIAFGQHYLGQQEARHHEVLHQLVFMPDVPASIERGFRDKLPQEKFLIPPDANWRSHAGKWGGGYEGIMNVEPGRGPFVLMTAAKQADVTLSGRIKLEQSVENAGILLRANTNGTENTGYEIHFDIRHNELLIRRHAKEIKTLAKRGLRPSFGWRNFRAEL</sequence>
<gene>
    <name evidence="2" type="ORF">METZ01_LOCUS356567</name>
</gene>
<evidence type="ECO:0000313" key="2">
    <source>
        <dbReference type="EMBL" id="SVD03713.1"/>
    </source>
</evidence>
<dbReference type="PANTHER" id="PTHR35889:SF3">
    <property type="entry name" value="F-BOX DOMAIN-CONTAINING PROTEIN"/>
    <property type="match status" value="1"/>
</dbReference>
<dbReference type="Gene3D" id="2.60.120.560">
    <property type="entry name" value="Exo-inulinase, domain 1"/>
    <property type="match status" value="1"/>
</dbReference>
<evidence type="ECO:0000259" key="1">
    <source>
        <dbReference type="Pfam" id="PF07587"/>
    </source>
</evidence>
<protein>
    <recommendedName>
        <fullName evidence="1">DUF1553 domain-containing protein</fullName>
    </recommendedName>
</protein>
<dbReference type="PANTHER" id="PTHR35889">
    <property type="entry name" value="CYCLOINULO-OLIGOSACCHARIDE FRUCTANOTRANSFERASE-RELATED"/>
    <property type="match status" value="1"/>
</dbReference>
<accession>A0A382S1G6</accession>
<organism evidence="2">
    <name type="scientific">marine metagenome</name>
    <dbReference type="NCBI Taxonomy" id="408172"/>
    <lineage>
        <taxon>unclassified sequences</taxon>
        <taxon>metagenomes</taxon>
        <taxon>ecological metagenomes</taxon>
    </lineage>
</organism>